<comment type="caution">
    <text evidence="2">The sequence shown here is derived from an EMBL/GenBank/DDBJ whole genome shotgun (WGS) entry which is preliminary data.</text>
</comment>
<dbReference type="AlphaFoldDB" id="A0A8H4AQ76"/>
<evidence type="ECO:0000313" key="3">
    <source>
        <dbReference type="Proteomes" id="UP000439903"/>
    </source>
</evidence>
<dbReference type="EMBL" id="WTPW01000334">
    <property type="protein sequence ID" value="KAF0521619.1"/>
    <property type="molecule type" value="Genomic_DNA"/>
</dbReference>
<protein>
    <submittedName>
        <fullName evidence="2">Uncharacterized protein</fullName>
    </submittedName>
</protein>
<reference evidence="2 3" key="1">
    <citation type="journal article" date="2019" name="Environ. Microbiol.">
        <title>At the nexus of three kingdoms: the genome of the mycorrhizal fungus Gigaspora margarita provides insights into plant, endobacterial and fungal interactions.</title>
        <authorList>
            <person name="Venice F."/>
            <person name="Ghignone S."/>
            <person name="Salvioli di Fossalunga A."/>
            <person name="Amselem J."/>
            <person name="Novero M."/>
            <person name="Xianan X."/>
            <person name="Sedzielewska Toro K."/>
            <person name="Morin E."/>
            <person name="Lipzen A."/>
            <person name="Grigoriev I.V."/>
            <person name="Henrissat B."/>
            <person name="Martin F.M."/>
            <person name="Bonfante P."/>
        </authorList>
    </citation>
    <scope>NUCLEOTIDE SEQUENCE [LARGE SCALE GENOMIC DNA]</scope>
    <source>
        <strain evidence="2 3">BEG34</strain>
    </source>
</reference>
<organism evidence="2 3">
    <name type="scientific">Gigaspora margarita</name>
    <dbReference type="NCBI Taxonomy" id="4874"/>
    <lineage>
        <taxon>Eukaryota</taxon>
        <taxon>Fungi</taxon>
        <taxon>Fungi incertae sedis</taxon>
        <taxon>Mucoromycota</taxon>
        <taxon>Glomeromycotina</taxon>
        <taxon>Glomeromycetes</taxon>
        <taxon>Diversisporales</taxon>
        <taxon>Gigasporaceae</taxon>
        <taxon>Gigaspora</taxon>
    </lineage>
</organism>
<gene>
    <name evidence="2" type="ORF">F8M41_015755</name>
</gene>
<accession>A0A8H4AQ76</accession>
<name>A0A8H4AQ76_GIGMA</name>
<feature type="region of interest" description="Disordered" evidence="1">
    <location>
        <begin position="45"/>
        <end position="69"/>
    </location>
</feature>
<sequence>MEVDKNTLLKQPIDDYQKYAHNNPYAVLAHQETSQNDVLNLKQLNENNDADISEIDEHTGSKIEREKKN</sequence>
<proteinExistence type="predicted"/>
<dbReference type="Proteomes" id="UP000439903">
    <property type="component" value="Unassembled WGS sequence"/>
</dbReference>
<feature type="compositionally biased region" description="Basic and acidic residues" evidence="1">
    <location>
        <begin position="55"/>
        <end position="69"/>
    </location>
</feature>
<keyword evidence="3" id="KW-1185">Reference proteome</keyword>
<evidence type="ECO:0000256" key="1">
    <source>
        <dbReference type="SAM" id="MobiDB-lite"/>
    </source>
</evidence>
<evidence type="ECO:0000313" key="2">
    <source>
        <dbReference type="EMBL" id="KAF0521619.1"/>
    </source>
</evidence>